<dbReference type="PANTHER" id="PTHR43133:SF8">
    <property type="entry name" value="RNA POLYMERASE SIGMA FACTOR HI_1459-RELATED"/>
    <property type="match status" value="1"/>
</dbReference>
<protein>
    <submittedName>
        <fullName evidence="8">Sigma-70 family RNA polymerase sigma factor</fullName>
    </submittedName>
</protein>
<dbReference type="SUPFAM" id="SSF88946">
    <property type="entry name" value="Sigma2 domain of RNA polymerase sigma factors"/>
    <property type="match status" value="1"/>
</dbReference>
<gene>
    <name evidence="8" type="ORF">EDM21_00870</name>
</gene>
<accession>A0A7X3FE82</accession>
<dbReference type="RefSeq" id="WP_157331988.1">
    <property type="nucleotide sequence ID" value="NZ_RHLK01000001.1"/>
</dbReference>
<organism evidence="8 9">
    <name type="scientific">Paenibacillus lutrae</name>
    <dbReference type="NCBI Taxonomy" id="2078573"/>
    <lineage>
        <taxon>Bacteria</taxon>
        <taxon>Bacillati</taxon>
        <taxon>Bacillota</taxon>
        <taxon>Bacilli</taxon>
        <taxon>Bacillales</taxon>
        <taxon>Paenibacillaceae</taxon>
        <taxon>Paenibacillus</taxon>
    </lineage>
</organism>
<reference evidence="8 9" key="1">
    <citation type="journal article" date="2019" name="Microorganisms">
        <title>Paenibacillus lutrae sp. nov., A Chitinolytic Species Isolated from A River Otter in Castril Natural Park, Granada, Spain.</title>
        <authorList>
            <person name="Rodriguez M."/>
            <person name="Reina J.C."/>
            <person name="Bejar V."/>
            <person name="Llamas I."/>
        </authorList>
    </citation>
    <scope>NUCLEOTIDE SEQUENCE [LARGE SCALE GENOMIC DNA]</scope>
    <source>
        <strain evidence="8 9">N10</strain>
    </source>
</reference>
<dbReference type="EMBL" id="RHLK01000001">
    <property type="protein sequence ID" value="MVO98108.1"/>
    <property type="molecule type" value="Genomic_DNA"/>
</dbReference>
<comment type="caution">
    <text evidence="8">The sequence shown here is derived from an EMBL/GenBank/DDBJ whole genome shotgun (WGS) entry which is preliminary data.</text>
</comment>
<name>A0A7X3FE82_9BACL</name>
<dbReference type="OrthoDB" id="9789355at2"/>
<dbReference type="SUPFAM" id="SSF88659">
    <property type="entry name" value="Sigma3 and sigma4 domains of RNA polymerase sigma factors"/>
    <property type="match status" value="1"/>
</dbReference>
<dbReference type="Pfam" id="PF04542">
    <property type="entry name" value="Sigma70_r2"/>
    <property type="match status" value="1"/>
</dbReference>
<keyword evidence="2" id="KW-0805">Transcription regulation</keyword>
<dbReference type="InterPro" id="IPR014284">
    <property type="entry name" value="RNA_pol_sigma-70_dom"/>
</dbReference>
<dbReference type="InterPro" id="IPR007627">
    <property type="entry name" value="RNA_pol_sigma70_r2"/>
</dbReference>
<dbReference type="InterPro" id="IPR013249">
    <property type="entry name" value="RNA_pol_sigma70_r4_t2"/>
</dbReference>
<evidence type="ECO:0000313" key="9">
    <source>
        <dbReference type="Proteomes" id="UP000490800"/>
    </source>
</evidence>
<dbReference type="GO" id="GO:0016987">
    <property type="term" value="F:sigma factor activity"/>
    <property type="evidence" value="ECO:0007669"/>
    <property type="project" value="UniProtKB-KW"/>
</dbReference>
<evidence type="ECO:0000259" key="7">
    <source>
        <dbReference type="Pfam" id="PF08281"/>
    </source>
</evidence>
<dbReference type="AlphaFoldDB" id="A0A7X3FE82"/>
<dbReference type="InterPro" id="IPR013325">
    <property type="entry name" value="RNA_pol_sigma_r2"/>
</dbReference>
<dbReference type="Gene3D" id="1.10.10.10">
    <property type="entry name" value="Winged helix-like DNA-binding domain superfamily/Winged helix DNA-binding domain"/>
    <property type="match status" value="1"/>
</dbReference>
<evidence type="ECO:0000256" key="5">
    <source>
        <dbReference type="ARBA" id="ARBA00023163"/>
    </source>
</evidence>
<comment type="similarity">
    <text evidence="1">Belongs to the sigma-70 factor family. ECF subfamily.</text>
</comment>
<dbReference type="GO" id="GO:0003677">
    <property type="term" value="F:DNA binding"/>
    <property type="evidence" value="ECO:0007669"/>
    <property type="project" value="UniProtKB-KW"/>
</dbReference>
<dbReference type="InterPro" id="IPR013324">
    <property type="entry name" value="RNA_pol_sigma_r3/r4-like"/>
</dbReference>
<dbReference type="NCBIfam" id="TIGR02937">
    <property type="entry name" value="sigma70-ECF"/>
    <property type="match status" value="1"/>
</dbReference>
<keyword evidence="4" id="KW-0238">DNA-binding</keyword>
<dbReference type="PANTHER" id="PTHR43133">
    <property type="entry name" value="RNA POLYMERASE ECF-TYPE SIGMA FACTO"/>
    <property type="match status" value="1"/>
</dbReference>
<evidence type="ECO:0000256" key="2">
    <source>
        <dbReference type="ARBA" id="ARBA00023015"/>
    </source>
</evidence>
<keyword evidence="3" id="KW-0731">Sigma factor</keyword>
<dbReference type="Gene3D" id="1.10.1740.10">
    <property type="match status" value="1"/>
</dbReference>
<dbReference type="InterPro" id="IPR036388">
    <property type="entry name" value="WH-like_DNA-bd_sf"/>
</dbReference>
<evidence type="ECO:0000256" key="3">
    <source>
        <dbReference type="ARBA" id="ARBA00023082"/>
    </source>
</evidence>
<dbReference type="GO" id="GO:0006352">
    <property type="term" value="P:DNA-templated transcription initiation"/>
    <property type="evidence" value="ECO:0007669"/>
    <property type="project" value="InterPro"/>
</dbReference>
<proteinExistence type="inferred from homology"/>
<evidence type="ECO:0000256" key="4">
    <source>
        <dbReference type="ARBA" id="ARBA00023125"/>
    </source>
</evidence>
<dbReference type="Proteomes" id="UP000490800">
    <property type="component" value="Unassembled WGS sequence"/>
</dbReference>
<feature type="domain" description="RNA polymerase sigma-70 region 2" evidence="6">
    <location>
        <begin position="15"/>
        <end position="77"/>
    </location>
</feature>
<keyword evidence="9" id="KW-1185">Reference proteome</keyword>
<evidence type="ECO:0000256" key="1">
    <source>
        <dbReference type="ARBA" id="ARBA00010641"/>
    </source>
</evidence>
<sequence>MGIPESDSFQTVFYEHYPSVRRKLLGLVRSEAAADDLAQDVFIKLYRNPPEDPASLGAWLHRVLTRTAYDYMDKLARERRLLNKQEQTYEMVSPPSGEETVLRNMDQQEVREWLEELSERDRQLLLLRYSGYSYLEIAEQLHVRPPLVGTMLNRATARLRQTAAKVLAQKD</sequence>
<keyword evidence="5" id="KW-0804">Transcription</keyword>
<dbReference type="InterPro" id="IPR039425">
    <property type="entry name" value="RNA_pol_sigma-70-like"/>
</dbReference>
<evidence type="ECO:0000313" key="8">
    <source>
        <dbReference type="EMBL" id="MVO98108.1"/>
    </source>
</evidence>
<evidence type="ECO:0000259" key="6">
    <source>
        <dbReference type="Pfam" id="PF04542"/>
    </source>
</evidence>
<dbReference type="Pfam" id="PF08281">
    <property type="entry name" value="Sigma70_r4_2"/>
    <property type="match status" value="1"/>
</dbReference>
<dbReference type="CDD" id="cd06171">
    <property type="entry name" value="Sigma70_r4"/>
    <property type="match status" value="1"/>
</dbReference>
<feature type="domain" description="RNA polymerase sigma factor 70 region 4 type 2" evidence="7">
    <location>
        <begin position="108"/>
        <end position="159"/>
    </location>
</feature>